<feature type="signal peptide" evidence="1">
    <location>
        <begin position="1"/>
        <end position="22"/>
    </location>
</feature>
<dbReference type="InterPro" id="IPR009003">
    <property type="entry name" value="Peptidase_S1_PA"/>
</dbReference>
<dbReference type="Gene3D" id="2.40.10.10">
    <property type="entry name" value="Trypsin-like serine proteases"/>
    <property type="match status" value="1"/>
</dbReference>
<dbReference type="InterPro" id="IPR043504">
    <property type="entry name" value="Peptidase_S1_PA_chymotrypsin"/>
</dbReference>
<dbReference type="Pfam" id="PF13365">
    <property type="entry name" value="Trypsin_2"/>
    <property type="match status" value="1"/>
</dbReference>
<dbReference type="Proteomes" id="UP001549691">
    <property type="component" value="Unassembled WGS sequence"/>
</dbReference>
<sequence>MRPIFRACALIAWATVALPCLAMMAGTAPDSPQARIDANSPESAWAGVVALRVGNGVYSAVAVAPRHILTAAHVAGGKNGDGAGISLVLNISGNQGQALVVTQVEVFPGYAFPYDDLALLTLSDDLPEGVPLYPINDLPPVPGQTLLTLVGYGASGTGDLGNTSGGDANIKRVGENMLDTLRPSVDASGRSSSFFLYDFDGPDGDGAMGGPTLGNARESMVSGGDSGAPAFTLINGYHVLTGICTFATPLNSGRALNYGFGQGGGGMLLSDARFIVWLLEKSGGSVRLLSTLPESGHVDYRLPALAAGTLLTGLAGALWWRRRG</sequence>
<accession>A0ABV2THA9</accession>
<keyword evidence="4" id="KW-1185">Reference proteome</keyword>
<evidence type="ECO:0000313" key="3">
    <source>
        <dbReference type="EMBL" id="MET7013314.1"/>
    </source>
</evidence>
<feature type="domain" description="Peptidase S1" evidence="2">
    <location>
        <begin position="23"/>
        <end position="283"/>
    </location>
</feature>
<dbReference type="PROSITE" id="PS50240">
    <property type="entry name" value="TRYPSIN_DOM"/>
    <property type="match status" value="1"/>
</dbReference>
<comment type="caution">
    <text evidence="3">The sequence shown here is derived from an EMBL/GenBank/DDBJ whole genome shotgun (WGS) entry which is preliminary data.</text>
</comment>
<reference evidence="3 4" key="1">
    <citation type="submission" date="2024-07" db="EMBL/GenBank/DDBJ databases">
        <title>Uliginosibacterium flavum JJ3220;KACC:17644.</title>
        <authorList>
            <person name="Kim M.K."/>
        </authorList>
    </citation>
    <scope>NUCLEOTIDE SEQUENCE [LARGE SCALE GENOMIC DNA]</scope>
    <source>
        <strain evidence="3 4">KACC:17644</strain>
    </source>
</reference>
<dbReference type="SUPFAM" id="SSF50494">
    <property type="entry name" value="Trypsin-like serine proteases"/>
    <property type="match status" value="1"/>
</dbReference>
<dbReference type="RefSeq" id="WP_354599777.1">
    <property type="nucleotide sequence ID" value="NZ_JBEWZI010000003.1"/>
</dbReference>
<evidence type="ECO:0000313" key="4">
    <source>
        <dbReference type="Proteomes" id="UP001549691"/>
    </source>
</evidence>
<organism evidence="3 4">
    <name type="scientific">Uliginosibacterium flavum</name>
    <dbReference type="NCBI Taxonomy" id="1396831"/>
    <lineage>
        <taxon>Bacteria</taxon>
        <taxon>Pseudomonadati</taxon>
        <taxon>Pseudomonadota</taxon>
        <taxon>Betaproteobacteria</taxon>
        <taxon>Rhodocyclales</taxon>
        <taxon>Zoogloeaceae</taxon>
        <taxon>Uliginosibacterium</taxon>
    </lineage>
</organism>
<proteinExistence type="predicted"/>
<gene>
    <name evidence="3" type="ORF">ABXR19_03870</name>
</gene>
<feature type="chain" id="PRO_5046829148" evidence="1">
    <location>
        <begin position="23"/>
        <end position="324"/>
    </location>
</feature>
<dbReference type="InterPro" id="IPR001254">
    <property type="entry name" value="Trypsin_dom"/>
</dbReference>
<dbReference type="EMBL" id="JBEWZI010000003">
    <property type="protein sequence ID" value="MET7013314.1"/>
    <property type="molecule type" value="Genomic_DNA"/>
</dbReference>
<evidence type="ECO:0000259" key="2">
    <source>
        <dbReference type="PROSITE" id="PS50240"/>
    </source>
</evidence>
<keyword evidence="1" id="KW-0732">Signal</keyword>
<name>A0ABV2THA9_9RHOO</name>
<evidence type="ECO:0000256" key="1">
    <source>
        <dbReference type="SAM" id="SignalP"/>
    </source>
</evidence>
<protein>
    <submittedName>
        <fullName evidence="3">Trypsin-like peptidase domain-containing protein</fullName>
    </submittedName>
</protein>